<dbReference type="Gene3D" id="3.40.50.720">
    <property type="entry name" value="NAD(P)-binding Rossmann-like Domain"/>
    <property type="match status" value="1"/>
</dbReference>
<gene>
    <name evidence="1" type="ORF">DN062_00720</name>
</gene>
<organism evidence="1 2">
    <name type="scientific">Nitrincola tibetensis</name>
    <dbReference type="NCBI Taxonomy" id="2219697"/>
    <lineage>
        <taxon>Bacteria</taxon>
        <taxon>Pseudomonadati</taxon>
        <taxon>Pseudomonadota</taxon>
        <taxon>Gammaproteobacteria</taxon>
        <taxon>Oceanospirillales</taxon>
        <taxon>Oceanospirillaceae</taxon>
        <taxon>Nitrincola</taxon>
    </lineage>
</organism>
<dbReference type="OrthoDB" id="9808276at2"/>
<dbReference type="EMBL" id="QKRX01000001">
    <property type="protein sequence ID" value="RAU19640.1"/>
    <property type="molecule type" value="Genomic_DNA"/>
</dbReference>
<evidence type="ECO:0000313" key="1">
    <source>
        <dbReference type="EMBL" id="RAU19640.1"/>
    </source>
</evidence>
<dbReference type="SUPFAM" id="SSF51735">
    <property type="entry name" value="NAD(P)-binding Rossmann-fold domains"/>
    <property type="match status" value="1"/>
</dbReference>
<dbReference type="GO" id="GO:0004029">
    <property type="term" value="F:aldehyde dehydrogenase (NAD+) activity"/>
    <property type="evidence" value="ECO:0007669"/>
    <property type="project" value="TreeGrafter"/>
</dbReference>
<dbReference type="PANTHER" id="PTHR48079">
    <property type="entry name" value="PROTEIN YEEZ"/>
    <property type="match status" value="1"/>
</dbReference>
<evidence type="ECO:0008006" key="3">
    <source>
        <dbReference type="Google" id="ProtNLM"/>
    </source>
</evidence>
<dbReference type="GO" id="GO:0005737">
    <property type="term" value="C:cytoplasm"/>
    <property type="evidence" value="ECO:0007669"/>
    <property type="project" value="TreeGrafter"/>
</dbReference>
<reference evidence="1 2" key="1">
    <citation type="submission" date="2018-06" db="EMBL/GenBank/DDBJ databases">
        <title>Nitrincola tibetense sp. nov., isolated from Lake XuguoCo on Tibetan Plateau.</title>
        <authorList>
            <person name="Xing P."/>
        </authorList>
    </citation>
    <scope>NUCLEOTIDE SEQUENCE [LARGE SCALE GENOMIC DNA]</scope>
    <source>
        <strain evidence="2">xg18</strain>
    </source>
</reference>
<dbReference type="InterPro" id="IPR036291">
    <property type="entry name" value="NAD(P)-bd_dom_sf"/>
</dbReference>
<accession>A0A364NRK5</accession>
<evidence type="ECO:0000313" key="2">
    <source>
        <dbReference type="Proteomes" id="UP000250744"/>
    </source>
</evidence>
<dbReference type="AlphaFoldDB" id="A0A364NRK5"/>
<sequence length="279" mass="30963">MQRKTLLVVGLGDLGGRIASLAVEQGLDVQGMRRGAEAPVGVQLIQQDAASPWPDLPSPPEDVVLCLSPSDSSVAAYQQAYMEVAKQAVNALKKIAPQAHVWLISSTGVYGQSGGEWVDEMSERNPTRETARALLEAENYWLAQSQPVTLLRPSGLYGPGRYFLLNQARQGFLPSAEPPIYTNRIHIEDAARAVMHLINCRHRGDLIATSYNLTDTCPASLHEVLSWLQEVLGVEAKVPTPVQRESKRIRHQRLKETGFVWRYLDYRAGYSMMLSDIDQ</sequence>
<proteinExistence type="predicted"/>
<keyword evidence="2" id="KW-1185">Reference proteome</keyword>
<dbReference type="RefSeq" id="WP_112156634.1">
    <property type="nucleotide sequence ID" value="NZ_QKRX01000001.1"/>
</dbReference>
<comment type="caution">
    <text evidence="1">The sequence shown here is derived from an EMBL/GenBank/DDBJ whole genome shotgun (WGS) entry which is preliminary data.</text>
</comment>
<dbReference type="PANTHER" id="PTHR48079:SF6">
    <property type="entry name" value="NAD(P)-BINDING DOMAIN-CONTAINING PROTEIN-RELATED"/>
    <property type="match status" value="1"/>
</dbReference>
<protein>
    <recommendedName>
        <fullName evidence="3">SDR family NAD(P)-dependent oxidoreductase</fullName>
    </recommendedName>
</protein>
<dbReference type="InterPro" id="IPR051783">
    <property type="entry name" value="NAD(P)-dependent_oxidoreduct"/>
</dbReference>
<name>A0A364NRK5_9GAMM</name>
<dbReference type="Proteomes" id="UP000250744">
    <property type="component" value="Unassembled WGS sequence"/>
</dbReference>